<evidence type="ECO:0000313" key="2">
    <source>
        <dbReference type="Proteomes" id="UP000001396"/>
    </source>
</evidence>
<dbReference type="EMBL" id="ADBJ01000004">
    <property type="protein sequence ID" value="EFA86093.1"/>
    <property type="molecule type" value="Genomic_DNA"/>
</dbReference>
<organism evidence="1 2">
    <name type="scientific">Heterostelium pallidum (strain ATCC 26659 / Pp 5 / PN500)</name>
    <name type="common">Cellular slime mold</name>
    <name type="synonym">Polysphondylium pallidum</name>
    <dbReference type="NCBI Taxonomy" id="670386"/>
    <lineage>
        <taxon>Eukaryota</taxon>
        <taxon>Amoebozoa</taxon>
        <taxon>Evosea</taxon>
        <taxon>Eumycetozoa</taxon>
        <taxon>Dictyostelia</taxon>
        <taxon>Acytosteliales</taxon>
        <taxon>Acytosteliaceae</taxon>
        <taxon>Heterostelium</taxon>
    </lineage>
</organism>
<dbReference type="RefSeq" id="XP_020438199.1">
    <property type="nucleotide sequence ID" value="XM_020572341.1"/>
</dbReference>
<keyword evidence="2" id="KW-1185">Reference proteome</keyword>
<dbReference type="GeneID" id="31356860"/>
<name>D3AYR6_HETP5</name>
<sequence length="69" mass="7705">MTLYGSLKNLTLQPSSFSNHVNTSIHIDSGSVISVDQSGNNTESIQSFQSFLEAISKFFGFAYEKYNYN</sequence>
<proteinExistence type="predicted"/>
<gene>
    <name evidence="1" type="ORF">PPL_01330</name>
</gene>
<dbReference type="InParanoid" id="D3AYR6"/>
<accession>D3AYR6</accession>
<dbReference type="AlphaFoldDB" id="D3AYR6"/>
<evidence type="ECO:0000313" key="1">
    <source>
        <dbReference type="EMBL" id="EFA86093.1"/>
    </source>
</evidence>
<reference evidence="1 2" key="1">
    <citation type="journal article" date="2011" name="Genome Res.">
        <title>Phylogeny-wide analysis of social amoeba genomes highlights ancient origins for complex intercellular communication.</title>
        <authorList>
            <person name="Heidel A.J."/>
            <person name="Lawal H.M."/>
            <person name="Felder M."/>
            <person name="Schilde C."/>
            <person name="Helps N.R."/>
            <person name="Tunggal B."/>
            <person name="Rivero F."/>
            <person name="John U."/>
            <person name="Schleicher M."/>
            <person name="Eichinger L."/>
            <person name="Platzer M."/>
            <person name="Noegel A.A."/>
            <person name="Schaap P."/>
            <person name="Gloeckner G."/>
        </authorList>
    </citation>
    <scope>NUCLEOTIDE SEQUENCE [LARGE SCALE GENOMIC DNA]</scope>
    <source>
        <strain evidence="2">ATCC 26659 / Pp 5 / PN500</strain>
    </source>
</reference>
<comment type="caution">
    <text evidence="1">The sequence shown here is derived from an EMBL/GenBank/DDBJ whole genome shotgun (WGS) entry which is preliminary data.</text>
</comment>
<dbReference type="Proteomes" id="UP000001396">
    <property type="component" value="Unassembled WGS sequence"/>
</dbReference>
<protein>
    <submittedName>
        <fullName evidence="1">Uncharacterized protein</fullName>
    </submittedName>
</protein>